<name>A0A1G2FI36_9BACT</name>
<evidence type="ECO:0000313" key="3">
    <source>
        <dbReference type="Proteomes" id="UP000177061"/>
    </source>
</evidence>
<dbReference type="STRING" id="1801997.A3J64_00715"/>
<dbReference type="Pfam" id="PF22296">
    <property type="entry name" value="bAvd"/>
    <property type="match status" value="1"/>
</dbReference>
<protein>
    <recommendedName>
        <fullName evidence="1">bAvd-like domain-containing protein</fullName>
    </recommendedName>
</protein>
<organism evidence="2 3">
    <name type="scientific">Candidatus Portnoybacteria bacterium RIFCSPHIGHO2_12_FULL_38_9</name>
    <dbReference type="NCBI Taxonomy" id="1801997"/>
    <lineage>
        <taxon>Bacteria</taxon>
        <taxon>Candidatus Portnoyibacteriota</taxon>
    </lineage>
</organism>
<dbReference type="Proteomes" id="UP000177061">
    <property type="component" value="Unassembled WGS sequence"/>
</dbReference>
<evidence type="ECO:0000259" key="1">
    <source>
        <dbReference type="Pfam" id="PF22296"/>
    </source>
</evidence>
<gene>
    <name evidence="2" type="ORF">A3J64_00715</name>
</gene>
<dbReference type="SUPFAM" id="SSF158446">
    <property type="entry name" value="IVS-encoded protein-like"/>
    <property type="match status" value="1"/>
</dbReference>
<sequence length="106" mass="12464">MAHKVCEFYKKIYLISPKIPKKDRFGIYLKIENICLEIINLVITASLETKNNKLPILNSARIKIEVLKRLIRIAYELNIIGKKYIILESDLQEISKMANGWIKYLR</sequence>
<reference evidence="2 3" key="1">
    <citation type="journal article" date="2016" name="Nat. Commun.">
        <title>Thousands of microbial genomes shed light on interconnected biogeochemical processes in an aquifer system.</title>
        <authorList>
            <person name="Anantharaman K."/>
            <person name="Brown C.T."/>
            <person name="Hug L.A."/>
            <person name="Sharon I."/>
            <person name="Castelle C.J."/>
            <person name="Probst A.J."/>
            <person name="Thomas B.C."/>
            <person name="Singh A."/>
            <person name="Wilkins M.J."/>
            <person name="Karaoz U."/>
            <person name="Brodie E.L."/>
            <person name="Williams K.H."/>
            <person name="Hubbard S.S."/>
            <person name="Banfield J.F."/>
        </authorList>
    </citation>
    <scope>NUCLEOTIDE SEQUENCE [LARGE SCALE GENOMIC DNA]</scope>
</reference>
<dbReference type="Gene3D" id="1.20.1440.60">
    <property type="entry name" value="23S rRNA-intervening sequence"/>
    <property type="match status" value="1"/>
</dbReference>
<evidence type="ECO:0000313" key="2">
    <source>
        <dbReference type="EMBL" id="OGZ37497.1"/>
    </source>
</evidence>
<dbReference type="InterPro" id="IPR036583">
    <property type="entry name" value="23S_rRNA_IVS_sf"/>
</dbReference>
<dbReference type="AlphaFoldDB" id="A0A1G2FI36"/>
<proteinExistence type="predicted"/>
<dbReference type="InterPro" id="IPR055360">
    <property type="entry name" value="bAvd"/>
</dbReference>
<accession>A0A1G2FI36</accession>
<dbReference type="CDD" id="cd16376">
    <property type="entry name" value="Avd_like"/>
    <property type="match status" value="1"/>
</dbReference>
<feature type="domain" description="bAvd-like" evidence="1">
    <location>
        <begin position="3"/>
        <end position="104"/>
    </location>
</feature>
<dbReference type="EMBL" id="MHNB01000007">
    <property type="protein sequence ID" value="OGZ37497.1"/>
    <property type="molecule type" value="Genomic_DNA"/>
</dbReference>
<comment type="caution">
    <text evidence="2">The sequence shown here is derived from an EMBL/GenBank/DDBJ whole genome shotgun (WGS) entry which is preliminary data.</text>
</comment>